<dbReference type="AlphaFoldDB" id="A0A1S1PIT5"/>
<accession>A0A1S1PIT5</accession>
<proteinExistence type="predicted"/>
<dbReference type="RefSeq" id="WP_071066514.1">
    <property type="nucleotide sequence ID" value="NZ_MAXA01000257.1"/>
</dbReference>
<comment type="caution">
    <text evidence="2">The sequence shown here is derived from an EMBL/GenBank/DDBJ whole genome shotgun (WGS) entry which is preliminary data.</text>
</comment>
<gene>
    <name evidence="2" type="ORF">BBK14_07730</name>
</gene>
<dbReference type="Proteomes" id="UP000179769">
    <property type="component" value="Unassembled WGS sequence"/>
</dbReference>
<dbReference type="NCBIfam" id="TIGR03917">
    <property type="entry name" value="Frankia_40_dom"/>
    <property type="match status" value="1"/>
</dbReference>
<evidence type="ECO:0000256" key="1">
    <source>
        <dbReference type="SAM" id="MobiDB-lite"/>
    </source>
</evidence>
<evidence type="ECO:0000313" key="3">
    <source>
        <dbReference type="Proteomes" id="UP000179769"/>
    </source>
</evidence>
<organism evidence="2 3">
    <name type="scientific">Parafrankia soli</name>
    <dbReference type="NCBI Taxonomy" id="2599596"/>
    <lineage>
        <taxon>Bacteria</taxon>
        <taxon>Bacillati</taxon>
        <taxon>Actinomycetota</taxon>
        <taxon>Actinomycetes</taxon>
        <taxon>Frankiales</taxon>
        <taxon>Frankiaceae</taxon>
        <taxon>Parafrankia</taxon>
    </lineage>
</organism>
<evidence type="ECO:0000313" key="2">
    <source>
        <dbReference type="EMBL" id="OHV21167.1"/>
    </source>
</evidence>
<reference evidence="3" key="1">
    <citation type="submission" date="2016-07" db="EMBL/GenBank/DDBJ databases">
        <title>Frankia sp. NRRL B-16219 Genome sequencing.</title>
        <authorList>
            <person name="Ghodhbane-Gtari F."/>
            <person name="Swanson E."/>
            <person name="Gueddou A."/>
            <person name="Louati M."/>
            <person name="Nouioui I."/>
            <person name="Hezbri K."/>
            <person name="Abebe-Akele F."/>
            <person name="Simpson S."/>
            <person name="Morris K."/>
            <person name="Thomas K."/>
            <person name="Gtari M."/>
            <person name="Tisa L.S."/>
        </authorList>
    </citation>
    <scope>NUCLEOTIDE SEQUENCE [LARGE SCALE GENOMIC DNA]</scope>
    <source>
        <strain evidence="3">NRRL B-16219</strain>
    </source>
</reference>
<feature type="compositionally biased region" description="Gly residues" evidence="1">
    <location>
        <begin position="77"/>
        <end position="91"/>
    </location>
</feature>
<name>A0A1S1PIT5_9ACTN</name>
<feature type="compositionally biased region" description="Acidic residues" evidence="1">
    <location>
        <begin position="100"/>
        <end position="115"/>
    </location>
</feature>
<protein>
    <submittedName>
        <fullName evidence="2">Uncharacterized protein</fullName>
    </submittedName>
</protein>
<dbReference type="EMBL" id="MAXA01000257">
    <property type="protein sequence ID" value="OHV21167.1"/>
    <property type="molecule type" value="Genomic_DNA"/>
</dbReference>
<sequence length="217" mass="22403">MPRSTPSPITAPAAAVPGAAAPTTGPRDAHSGSPSDPAISPTGTTTAPTDVPTFPSDTRIFVGRVDGTAVTVTVTPGSGGRPESGPTGGSRGAHVNSDNEIMDDEDTEGEEEEEEVTVRLRIEPPEPGRAAFVDLEPDEILRIVDHLMTIVSTRPAAFRAAPEPAGGASRLTVVATEGTTAGGLRQALASVPAEARLQDFVTDTEVVLVFGQHRQRP</sequence>
<dbReference type="InterPro" id="IPR023817">
    <property type="entry name" value="Frankia_40_dom"/>
</dbReference>
<dbReference type="OrthoDB" id="9952327at2"/>
<keyword evidence="3" id="KW-1185">Reference proteome</keyword>
<feature type="compositionally biased region" description="Low complexity" evidence="1">
    <location>
        <begin position="41"/>
        <end position="55"/>
    </location>
</feature>
<feature type="compositionally biased region" description="Low complexity" evidence="1">
    <location>
        <begin position="1"/>
        <end position="26"/>
    </location>
</feature>
<feature type="region of interest" description="Disordered" evidence="1">
    <location>
        <begin position="1"/>
        <end position="115"/>
    </location>
</feature>